<evidence type="ECO:0000259" key="5">
    <source>
        <dbReference type="Pfam" id="PF00149"/>
    </source>
</evidence>
<dbReference type="PANTHER" id="PTHR42988:SF2">
    <property type="entry name" value="CYCLIC NUCLEOTIDE PHOSPHODIESTERASE CBUA0032-RELATED"/>
    <property type="match status" value="1"/>
</dbReference>
<dbReference type="InterPro" id="IPR029052">
    <property type="entry name" value="Metallo-depent_PP-like"/>
</dbReference>
<evidence type="ECO:0000256" key="4">
    <source>
        <dbReference type="ARBA" id="ARBA00025742"/>
    </source>
</evidence>
<comment type="similarity">
    <text evidence="4">Belongs to the cyclic nucleotide phosphodiesterase class-III family.</text>
</comment>
<reference evidence="6" key="1">
    <citation type="submission" date="2021-12" db="EMBL/GenBank/DDBJ databases">
        <authorList>
            <person name="Rodrigo-Torres L."/>
            <person name="Arahal R. D."/>
            <person name="Lucena T."/>
        </authorList>
    </citation>
    <scope>NUCLEOTIDE SEQUENCE</scope>
    <source>
        <strain evidence="6">CECT 8419</strain>
    </source>
</reference>
<dbReference type="Pfam" id="PF00149">
    <property type="entry name" value="Metallophos"/>
    <property type="match status" value="1"/>
</dbReference>
<evidence type="ECO:0000313" key="6">
    <source>
        <dbReference type="EMBL" id="CAH0998681.1"/>
    </source>
</evidence>
<organism evidence="6 7">
    <name type="scientific">Neolewinella maritima</name>
    <dbReference type="NCBI Taxonomy" id="1383882"/>
    <lineage>
        <taxon>Bacteria</taxon>
        <taxon>Pseudomonadati</taxon>
        <taxon>Bacteroidota</taxon>
        <taxon>Saprospiria</taxon>
        <taxon>Saprospirales</taxon>
        <taxon>Lewinellaceae</taxon>
        <taxon>Neolewinella</taxon>
    </lineage>
</organism>
<dbReference type="PANTHER" id="PTHR42988">
    <property type="entry name" value="PHOSPHOHYDROLASE"/>
    <property type="match status" value="1"/>
</dbReference>
<feature type="domain" description="Calcineurin-like phosphoesterase" evidence="5">
    <location>
        <begin position="7"/>
        <end position="169"/>
    </location>
</feature>
<dbReference type="EMBL" id="CAKLPZ010000001">
    <property type="protein sequence ID" value="CAH0998681.1"/>
    <property type="molecule type" value="Genomic_DNA"/>
</dbReference>
<dbReference type="SUPFAM" id="SSF56300">
    <property type="entry name" value="Metallo-dependent phosphatases"/>
    <property type="match status" value="1"/>
</dbReference>
<keyword evidence="7" id="KW-1185">Reference proteome</keyword>
<dbReference type="GO" id="GO:0004115">
    <property type="term" value="F:3',5'-cyclic-AMP phosphodiesterase activity"/>
    <property type="evidence" value="ECO:0007669"/>
    <property type="project" value="UniProtKB-EC"/>
</dbReference>
<keyword evidence="3" id="KW-0408">Iron</keyword>
<sequence>MGLDVNARLEAALERIATLEPDALFITGDFCADEPVEQVYHRLRSRFERFDRPYYIIPGNHDDRAMMRAAYPLMPGVGQEPIHGTVELSGQVFLFLDSSPGVVDDQQLDWLAAAIAEHPQATVVIHHPPIKLGMPFMDSKYPLRDTDRLLDILTRDGQRRRILCGHYHAARTVSYRNLDVLLCPPTSFFIYPGAETFRMQDHPPGFQLLEWADDGSFRQTVYATSDWHQGLQN</sequence>
<dbReference type="InterPro" id="IPR004843">
    <property type="entry name" value="Calcineurin-like_PHP"/>
</dbReference>
<protein>
    <submittedName>
        <fullName evidence="6">3',5'-cyclic adenosine monophosphate phosphodiesterase CpdA</fullName>
        <ecNumber evidence="6">3.1.4.53</ecNumber>
    </submittedName>
</protein>
<evidence type="ECO:0000256" key="3">
    <source>
        <dbReference type="ARBA" id="ARBA00023004"/>
    </source>
</evidence>
<evidence type="ECO:0000256" key="2">
    <source>
        <dbReference type="ARBA" id="ARBA00022801"/>
    </source>
</evidence>
<dbReference type="Gene3D" id="3.60.21.10">
    <property type="match status" value="1"/>
</dbReference>
<dbReference type="InterPro" id="IPR050884">
    <property type="entry name" value="CNP_phosphodiesterase-III"/>
</dbReference>
<proteinExistence type="inferred from homology"/>
<evidence type="ECO:0000313" key="7">
    <source>
        <dbReference type="Proteomes" id="UP000837803"/>
    </source>
</evidence>
<dbReference type="Proteomes" id="UP000837803">
    <property type="component" value="Unassembled WGS sequence"/>
</dbReference>
<keyword evidence="2 6" id="KW-0378">Hydrolase</keyword>
<gene>
    <name evidence="6" type="primary">cpdA_1</name>
    <name evidence="6" type="ORF">LEM8419_00026</name>
</gene>
<dbReference type="EC" id="3.1.4.53" evidence="6"/>
<comment type="caution">
    <text evidence="6">The sequence shown here is derived from an EMBL/GenBank/DDBJ whole genome shotgun (WGS) entry which is preliminary data.</text>
</comment>
<accession>A0ABM9AWY3</accession>
<keyword evidence="1" id="KW-0479">Metal-binding</keyword>
<name>A0ABM9AWY3_9BACT</name>
<evidence type="ECO:0000256" key="1">
    <source>
        <dbReference type="ARBA" id="ARBA00022723"/>
    </source>
</evidence>